<dbReference type="Proteomes" id="UP000001844">
    <property type="component" value="Chromosome"/>
</dbReference>
<dbReference type="AlphaFoldDB" id="D5BV68"/>
<dbReference type="NCBIfam" id="NF001304">
    <property type="entry name" value="PRK00249.1-4"/>
    <property type="match status" value="1"/>
</dbReference>
<comment type="function">
    <text evidence="1 11">Assembles around the rod to form the L-ring and probably protects the motor/basal body from shearing forces during rotation.</text>
</comment>
<keyword evidence="5" id="KW-0732">Signal</keyword>
<dbReference type="PRINTS" id="PR01008">
    <property type="entry name" value="FLGLRINGFLGH"/>
</dbReference>
<keyword evidence="9 11" id="KW-0998">Cell outer membrane</keyword>
<organism evidence="12 13">
    <name type="scientific">Nitrosococcus halophilus (strain Nc4)</name>
    <dbReference type="NCBI Taxonomy" id="472759"/>
    <lineage>
        <taxon>Bacteria</taxon>
        <taxon>Pseudomonadati</taxon>
        <taxon>Pseudomonadota</taxon>
        <taxon>Gammaproteobacteria</taxon>
        <taxon>Chromatiales</taxon>
        <taxon>Chromatiaceae</taxon>
        <taxon>Nitrosococcus</taxon>
    </lineage>
</organism>
<comment type="subunit">
    <text evidence="4 11">The basal body constitutes a major portion of the flagellar organelle and consists of four rings (L,P,S, and M) mounted on a central rod.</text>
</comment>
<dbReference type="GO" id="GO:0071973">
    <property type="term" value="P:bacterial-type flagellum-dependent cell motility"/>
    <property type="evidence" value="ECO:0007669"/>
    <property type="project" value="InterPro"/>
</dbReference>
<evidence type="ECO:0000256" key="2">
    <source>
        <dbReference type="ARBA" id="ARBA00004635"/>
    </source>
</evidence>
<dbReference type="GO" id="GO:0009427">
    <property type="term" value="C:bacterial-type flagellum basal body, distal rod, L ring"/>
    <property type="evidence" value="ECO:0007669"/>
    <property type="project" value="InterPro"/>
</dbReference>
<reference evidence="13" key="1">
    <citation type="submission" date="2010-04" db="EMBL/GenBank/DDBJ databases">
        <title>Complete genome sequence of Nitrosococcus halophilus Nc4, a salt-adapted, aerobic obligate ammonia-oxidizing sulfur purple bacterium.</title>
        <authorList>
            <consortium name="US DOE Joint Genome Institute"/>
            <person name="Campbell M.A."/>
            <person name="Malfatti S.A."/>
            <person name="Chain P.S.G."/>
            <person name="Heidelberg J.F."/>
            <person name="Ward B.B."/>
            <person name="Klotz M.G."/>
        </authorList>
    </citation>
    <scope>NUCLEOTIDE SEQUENCE [LARGE SCALE GENOMIC DNA]</scope>
    <source>
        <strain evidence="13">Nc4</strain>
    </source>
</reference>
<dbReference type="GO" id="GO:0003774">
    <property type="term" value="F:cytoskeletal motor activity"/>
    <property type="evidence" value="ECO:0007669"/>
    <property type="project" value="InterPro"/>
</dbReference>
<accession>D5BV68</accession>
<name>D5BV68_NITHN</name>
<keyword evidence="13" id="KW-1185">Reference proteome</keyword>
<dbReference type="HOGENOM" id="CLU_069313_0_2_6"/>
<comment type="similarity">
    <text evidence="3 11">Belongs to the FlgH family.</text>
</comment>
<evidence type="ECO:0000256" key="10">
    <source>
        <dbReference type="ARBA" id="ARBA00023288"/>
    </source>
</evidence>
<dbReference type="GO" id="GO:0009279">
    <property type="term" value="C:cell outer membrane"/>
    <property type="evidence" value="ECO:0007669"/>
    <property type="project" value="UniProtKB-SubCell"/>
</dbReference>
<dbReference type="Pfam" id="PF02107">
    <property type="entry name" value="FlgH"/>
    <property type="match status" value="1"/>
</dbReference>
<evidence type="ECO:0000256" key="11">
    <source>
        <dbReference type="HAMAP-Rule" id="MF_00415"/>
    </source>
</evidence>
<gene>
    <name evidence="11" type="primary">flgH</name>
    <name evidence="12" type="ordered locus">Nhal_2330</name>
</gene>
<dbReference type="PANTHER" id="PTHR34933:SF1">
    <property type="entry name" value="FLAGELLAR L-RING PROTEIN"/>
    <property type="match status" value="1"/>
</dbReference>
<keyword evidence="6 11" id="KW-0472">Membrane</keyword>
<keyword evidence="12" id="KW-0969">Cilium</keyword>
<evidence type="ECO:0000256" key="1">
    <source>
        <dbReference type="ARBA" id="ARBA00002591"/>
    </source>
</evidence>
<evidence type="ECO:0000313" key="13">
    <source>
        <dbReference type="Proteomes" id="UP000001844"/>
    </source>
</evidence>
<evidence type="ECO:0000256" key="4">
    <source>
        <dbReference type="ARBA" id="ARBA00011439"/>
    </source>
</evidence>
<evidence type="ECO:0000256" key="7">
    <source>
        <dbReference type="ARBA" id="ARBA00023139"/>
    </source>
</evidence>
<proteinExistence type="inferred from homology"/>
<evidence type="ECO:0000256" key="5">
    <source>
        <dbReference type="ARBA" id="ARBA00022729"/>
    </source>
</evidence>
<evidence type="ECO:0000256" key="6">
    <source>
        <dbReference type="ARBA" id="ARBA00023136"/>
    </source>
</evidence>
<comment type="subcellular location">
    <subcellularLocation>
        <location evidence="11">Cell outer membrane</location>
    </subcellularLocation>
    <subcellularLocation>
        <location evidence="11">Bacterial flagellum basal body</location>
    </subcellularLocation>
    <subcellularLocation>
        <location evidence="2">Membrane</location>
        <topology evidence="2">Lipid-anchor</topology>
    </subcellularLocation>
</comment>
<evidence type="ECO:0000256" key="3">
    <source>
        <dbReference type="ARBA" id="ARBA00006929"/>
    </source>
</evidence>
<keyword evidence="10" id="KW-0449">Lipoprotein</keyword>
<protein>
    <recommendedName>
        <fullName evidence="11">Flagellar L-ring protein</fullName>
    </recommendedName>
    <alternativeName>
        <fullName evidence="11">Basal body L-ring protein</fullName>
    </alternativeName>
</protein>
<evidence type="ECO:0000313" key="12">
    <source>
        <dbReference type="EMBL" id="ADE15418.1"/>
    </source>
</evidence>
<dbReference type="EMBL" id="CP001798">
    <property type="protein sequence ID" value="ADE15418.1"/>
    <property type="molecule type" value="Genomic_DNA"/>
</dbReference>
<evidence type="ECO:0000256" key="9">
    <source>
        <dbReference type="ARBA" id="ARBA00023237"/>
    </source>
</evidence>
<dbReference type="eggNOG" id="COG2063">
    <property type="taxonomic scope" value="Bacteria"/>
</dbReference>
<keyword evidence="12" id="KW-0966">Cell projection</keyword>
<dbReference type="HAMAP" id="MF_00415">
    <property type="entry name" value="FlgH"/>
    <property type="match status" value="1"/>
</dbReference>
<dbReference type="OrthoDB" id="9789463at2"/>
<dbReference type="KEGG" id="nhl:Nhal_2330"/>
<dbReference type="PANTHER" id="PTHR34933">
    <property type="entry name" value="FLAGELLAR L-RING PROTEIN"/>
    <property type="match status" value="1"/>
</dbReference>
<keyword evidence="12" id="KW-0282">Flagellum</keyword>
<dbReference type="InterPro" id="IPR000527">
    <property type="entry name" value="Flag_Lring"/>
</dbReference>
<keyword evidence="8 11" id="KW-0975">Bacterial flagellum</keyword>
<sequence length="265" mass="28894">MSLQTLFSGRKNGFAKHYPLAPKHSPYFIHRYLKNIIISVVGIALITGCAAQAPKPDPNFAATRPGATPPPQHHNGAIYHAGYEISLFTDYRARQAGDVLTIVLEERTDAEKESDTAIDKETSYSLTNPTLLGSAVQFDTPKWFPLASNKNNSLEMAAAVEGAFSGSGDSSQNNRLDGHITVTVAEVLPNGNLIVQGEKVITINQGNEYLRISGIVSPRDIQPDNTVSSLRLADVRLAYVGDGATQDANRMGWLTRLFFSKFMPF</sequence>
<evidence type="ECO:0000256" key="8">
    <source>
        <dbReference type="ARBA" id="ARBA00023143"/>
    </source>
</evidence>
<keyword evidence="7" id="KW-0564">Palmitate</keyword>
<dbReference type="STRING" id="472759.Nhal_2330"/>